<keyword evidence="3" id="KW-1185">Reference proteome</keyword>
<dbReference type="EMBL" id="KZ505760">
    <property type="protein sequence ID" value="PKU45435.1"/>
    <property type="molecule type" value="Genomic_DNA"/>
</dbReference>
<reference evidence="3" key="1">
    <citation type="submission" date="2017-11" db="EMBL/GenBank/DDBJ databases">
        <authorList>
            <person name="Lima N.C."/>
            <person name="Parody-Merino A.M."/>
            <person name="Battley P.F."/>
            <person name="Fidler A.E."/>
            <person name="Prosdocimi F."/>
        </authorList>
    </citation>
    <scope>NUCLEOTIDE SEQUENCE [LARGE SCALE GENOMIC DNA]</scope>
</reference>
<feature type="region of interest" description="Disordered" evidence="1">
    <location>
        <begin position="1"/>
        <end position="33"/>
    </location>
</feature>
<evidence type="ECO:0000313" key="3">
    <source>
        <dbReference type="Proteomes" id="UP000233556"/>
    </source>
</evidence>
<dbReference type="AlphaFoldDB" id="A0A2I0UHA8"/>
<accession>A0A2I0UHA8</accession>
<gene>
    <name evidence="2" type="ORF">llap_4258</name>
</gene>
<protein>
    <submittedName>
        <fullName evidence="2">Uncharacterized protein</fullName>
    </submittedName>
</protein>
<feature type="compositionally biased region" description="Acidic residues" evidence="1">
    <location>
        <begin position="17"/>
        <end position="33"/>
    </location>
</feature>
<proteinExistence type="predicted"/>
<sequence>MEEESKQGTEMKVVRLEEEEEEEEEEGEEEEEEAAAYFSIIGKTTNSVLFRDNKELFFKIVATIKAMKAKNRYLDSASID</sequence>
<dbReference type="Proteomes" id="UP000233556">
    <property type="component" value="Unassembled WGS sequence"/>
</dbReference>
<evidence type="ECO:0000313" key="2">
    <source>
        <dbReference type="EMBL" id="PKU45435.1"/>
    </source>
</evidence>
<organism evidence="2 3">
    <name type="scientific">Limosa lapponica baueri</name>
    <dbReference type="NCBI Taxonomy" id="1758121"/>
    <lineage>
        <taxon>Eukaryota</taxon>
        <taxon>Metazoa</taxon>
        <taxon>Chordata</taxon>
        <taxon>Craniata</taxon>
        <taxon>Vertebrata</taxon>
        <taxon>Euteleostomi</taxon>
        <taxon>Archelosauria</taxon>
        <taxon>Archosauria</taxon>
        <taxon>Dinosauria</taxon>
        <taxon>Saurischia</taxon>
        <taxon>Theropoda</taxon>
        <taxon>Coelurosauria</taxon>
        <taxon>Aves</taxon>
        <taxon>Neognathae</taxon>
        <taxon>Neoaves</taxon>
        <taxon>Charadriiformes</taxon>
        <taxon>Scolopacidae</taxon>
        <taxon>Limosa</taxon>
    </lineage>
</organism>
<reference evidence="3" key="2">
    <citation type="submission" date="2017-12" db="EMBL/GenBank/DDBJ databases">
        <title>Genome sequence of the Bar-tailed Godwit (Limosa lapponica baueri).</title>
        <authorList>
            <person name="Lima N.C.B."/>
            <person name="Parody-Merino A.M."/>
            <person name="Battley P.F."/>
            <person name="Fidler A.E."/>
            <person name="Prosdocimi F."/>
        </authorList>
    </citation>
    <scope>NUCLEOTIDE SEQUENCE [LARGE SCALE GENOMIC DNA]</scope>
</reference>
<evidence type="ECO:0000256" key="1">
    <source>
        <dbReference type="SAM" id="MobiDB-lite"/>
    </source>
</evidence>
<feature type="compositionally biased region" description="Basic and acidic residues" evidence="1">
    <location>
        <begin position="1"/>
        <end position="16"/>
    </location>
</feature>
<name>A0A2I0UHA8_LIMLA</name>